<name>A0A514D757_9VIRU</name>
<sequence>MDAMAKFQDALFEDDTIVQPHMAQSERATTLQMGHTSESGLSSYIDTIQTISNSTPCSVSKLHSLSDPYKDQGPTALLSRQFLITTFDWGSALPSGEKLGSINMPHDILTNPTVQDVLKVFRYLRAAFEVEVRMSTTPTHYGSLLMSAIPHFNGQNMQGTGWSTSLGWWAASPYTAIITANAQTTMRFRVPWEASTPYFDMTQDSSTGSDYEGYMGLVSWFVIAPILTSMDTSATSVQVSVYVNLVEPKVAGFTYVPNFTYAPVARPHPRDLRKKSPKPLLAIEEKIVPHMMKEAEVRSEKGVISNVANAVHATAEIMKAVPMVGEVAAMVSPIAQGVGLIADSLGLDKPTSVMATEKTRLELTTDITHTSGLDGATRLSSDPTATVANDKFACDAKDYNQFSNYVRLPGLIDINSITDADTIDTVIYKTPVSPMTFLYDPTRKLTYPTPLANYTERYRYWRGGINYLCHVNCPPYMTFHLSVQWIPNEYADVPIVGSDYGNFARMTISITGDTIFTFSVPYLANSPYLVVPTPEQVRAADPDAAPNCFNGQLIFTMTDQIVTSNPSVAQSTVYYSLWCAGTSDYHGSRAQAMWVGYEDPDSLPALQIKAHAGIGDKMLKDYFEVDFPPLVDAKMIVQAKIVNPDTNTSWTDYYHRPTLYFNGTFTIPAGNLKATMQMDMWNALNFSQIAPLRRFLKTFGQKRGSWRVYIFFYGKSNGFDYTYTVQNFTYSTENVNENDHDFNLVSGFHAVSSKQHDIIECEIPFYGIMPSINPFFDNGYREIPSIRVCFYMSRASSSNETIQYSIQAALGDDFSVGNVLPPNPLHYTL</sequence>
<dbReference type="Pfam" id="PF00073">
    <property type="entry name" value="Rhv"/>
    <property type="match status" value="1"/>
</dbReference>
<dbReference type="EMBL" id="MN034816">
    <property type="protein sequence ID" value="QDH89435.1"/>
    <property type="molecule type" value="Genomic_RNA"/>
</dbReference>
<gene>
    <name evidence="5" type="ORF">H4RhizoLitter20292_000001</name>
</gene>
<proteinExistence type="predicted"/>
<dbReference type="Gene3D" id="2.60.120.20">
    <property type="match status" value="3"/>
</dbReference>
<feature type="domain" description="Picornavirus capsid" evidence="4">
    <location>
        <begin position="48"/>
        <end position="213"/>
    </location>
</feature>
<evidence type="ECO:0000259" key="4">
    <source>
        <dbReference type="Pfam" id="PF00073"/>
    </source>
</evidence>
<reference evidence="5" key="1">
    <citation type="submission" date="2019-05" db="EMBL/GenBank/DDBJ databases">
        <title>Metatranscriptomic reconstruction reveals RNA viruses with the potential to shape carbon cycling in soil.</title>
        <authorList>
            <person name="Starr E.P."/>
            <person name="Nuccio E."/>
            <person name="Pett-Ridge J."/>
            <person name="Banfield J.F."/>
            <person name="Firestone M.K."/>
        </authorList>
    </citation>
    <scope>NUCLEOTIDE SEQUENCE</scope>
    <source>
        <strain evidence="5">H4_Rhizo_Litter_20_scaffold_292</strain>
    </source>
</reference>
<evidence type="ECO:0000313" key="5">
    <source>
        <dbReference type="EMBL" id="QDH89435.1"/>
    </source>
</evidence>
<protein>
    <recommendedName>
        <fullName evidence="4">Picornavirus capsid domain-containing protein</fullName>
    </recommendedName>
</protein>
<dbReference type="InterPro" id="IPR033703">
    <property type="entry name" value="Rhv-like"/>
</dbReference>
<evidence type="ECO:0000256" key="3">
    <source>
        <dbReference type="ARBA" id="ARBA00022844"/>
    </source>
</evidence>
<evidence type="ECO:0000256" key="2">
    <source>
        <dbReference type="ARBA" id="ARBA00022561"/>
    </source>
</evidence>
<keyword evidence="3" id="KW-0946">Virion</keyword>
<organism evidence="5">
    <name type="scientific">Picornavirales sp</name>
    <dbReference type="NCBI Taxonomy" id="1955153"/>
    <lineage>
        <taxon>Viruses</taxon>
        <taxon>Riboviria</taxon>
        <taxon>Orthornavirae</taxon>
        <taxon>Pisuviricota</taxon>
        <taxon>Pisoniviricetes</taxon>
        <taxon>Picornavirales</taxon>
    </lineage>
</organism>
<comment type="subcellular location">
    <subcellularLocation>
        <location evidence="1">Virion</location>
    </subcellularLocation>
</comment>
<dbReference type="SUPFAM" id="SSF88633">
    <property type="entry name" value="Positive stranded ssRNA viruses"/>
    <property type="match status" value="3"/>
</dbReference>
<keyword evidence="2" id="KW-0167">Capsid protein</keyword>
<dbReference type="CDD" id="cd00205">
    <property type="entry name" value="rhv_like"/>
    <property type="match status" value="1"/>
</dbReference>
<accession>A0A514D757</accession>
<dbReference type="InterPro" id="IPR001676">
    <property type="entry name" value="Picornavirus_capsid"/>
</dbReference>
<evidence type="ECO:0000256" key="1">
    <source>
        <dbReference type="ARBA" id="ARBA00004328"/>
    </source>
</evidence>
<dbReference type="InterPro" id="IPR029053">
    <property type="entry name" value="Viral_coat"/>
</dbReference>
<dbReference type="GO" id="GO:0005198">
    <property type="term" value="F:structural molecule activity"/>
    <property type="evidence" value="ECO:0007669"/>
    <property type="project" value="InterPro"/>
</dbReference>
<dbReference type="GO" id="GO:0019028">
    <property type="term" value="C:viral capsid"/>
    <property type="evidence" value="ECO:0007669"/>
    <property type="project" value="UniProtKB-KW"/>
</dbReference>